<dbReference type="Proteomes" id="UP000543174">
    <property type="component" value="Unassembled WGS sequence"/>
</dbReference>
<keyword evidence="2" id="KW-1185">Reference proteome</keyword>
<sequence>MSLVNIENNEFDTGNFKVQIGPHRRIDPSNGYVFFMCEPKEGDDTTFLAILKTKKGDLIYPAGNEHNSDLINSLMIKTNEILDSTEAIYISDLDAETLNNKVVNFVNQDLDPTTDENTVMNFDLSGALNSIGNAIGNTVKSGVEAVKKEAEEIVKAGEKVGKTIVQVGNIAVDIGKVCADPEKFHQHMNELDEHIKGK</sequence>
<comment type="caution">
    <text evidence="1">The sequence shown here is derived from an EMBL/GenBank/DDBJ whole genome shotgun (WGS) entry which is preliminary data.</text>
</comment>
<dbReference type="RefSeq" id="WP_182528314.1">
    <property type="nucleotide sequence ID" value="NZ_JACJHT010000030.1"/>
</dbReference>
<protein>
    <submittedName>
        <fullName evidence="1">Uncharacterized protein</fullName>
    </submittedName>
</protein>
<reference evidence="1" key="1">
    <citation type="submission" date="2020-08" db="EMBL/GenBank/DDBJ databases">
        <title>Functional genomics of gut bacteria from endangered species of beetles.</title>
        <authorList>
            <person name="Carlos-Shanley C."/>
        </authorList>
    </citation>
    <scope>NUCLEOTIDE SEQUENCE [LARGE SCALE GENOMIC DNA]</scope>
    <source>
        <strain evidence="1">S00060</strain>
    </source>
</reference>
<gene>
    <name evidence="1" type="ORF">HNP21_006346</name>
</gene>
<dbReference type="AlphaFoldDB" id="A0A7W3NHM8"/>
<accession>A0A7W3NHM8</accession>
<organism evidence="1 2">
    <name type="scientific">Priestia aryabhattai</name>
    <name type="common">Bacillus aryabhattai</name>
    <dbReference type="NCBI Taxonomy" id="412384"/>
    <lineage>
        <taxon>Bacteria</taxon>
        <taxon>Bacillati</taxon>
        <taxon>Bacillota</taxon>
        <taxon>Bacilli</taxon>
        <taxon>Bacillales</taxon>
        <taxon>Bacillaceae</taxon>
        <taxon>Priestia</taxon>
    </lineage>
</organism>
<dbReference type="EMBL" id="JACJHT010000030">
    <property type="protein sequence ID" value="MBA9043162.1"/>
    <property type="molecule type" value="Genomic_DNA"/>
</dbReference>
<proteinExistence type="predicted"/>
<evidence type="ECO:0000313" key="1">
    <source>
        <dbReference type="EMBL" id="MBA9043162.1"/>
    </source>
</evidence>
<name>A0A7W3NHM8_PRIAR</name>
<evidence type="ECO:0000313" key="2">
    <source>
        <dbReference type="Proteomes" id="UP000543174"/>
    </source>
</evidence>